<proteinExistence type="predicted"/>
<sequence>MTERPGDGHQHMHGAHGQEANLPAIDRRVARTRTKLERAFFHLMQEKGYDAVTIHEICDRAGVGRSTFYTHFTGKDDLKRRSLEYLRVELLESHARLKTTDDLRPFGFTLAMFEHARRHLPAYRALIGSEGLSVSLGSIRDILADLVRAELKGRGKADGRDTTVAFVVGAFMAVMTQWLDDGAKTTPAEMDTHFRRLIEHGVG</sequence>
<dbReference type="Proteomes" id="UP000199150">
    <property type="component" value="Unassembled WGS sequence"/>
</dbReference>
<dbReference type="RefSeq" id="WP_220083687.1">
    <property type="nucleotide sequence ID" value="NZ_CBCRYE010000001.1"/>
</dbReference>
<dbReference type="InterPro" id="IPR001647">
    <property type="entry name" value="HTH_TetR"/>
</dbReference>
<keyword evidence="6" id="KW-1185">Reference proteome</keyword>
<evidence type="ECO:0000313" key="5">
    <source>
        <dbReference type="EMBL" id="SCW35365.1"/>
    </source>
</evidence>
<dbReference type="PANTHER" id="PTHR43479:SF7">
    <property type="entry name" value="TETR-FAMILY TRANSCRIPTIONAL REGULATOR"/>
    <property type="match status" value="1"/>
</dbReference>
<evidence type="ECO:0000256" key="3">
    <source>
        <dbReference type="SAM" id="MobiDB-lite"/>
    </source>
</evidence>
<name>A0A1G4PT46_9CAUL</name>
<accession>A0A1G4PT46</accession>
<organism evidence="5 6">
    <name type="scientific">Asticcacaulis taihuensis</name>
    <dbReference type="NCBI Taxonomy" id="260084"/>
    <lineage>
        <taxon>Bacteria</taxon>
        <taxon>Pseudomonadati</taxon>
        <taxon>Pseudomonadota</taxon>
        <taxon>Alphaproteobacteria</taxon>
        <taxon>Caulobacterales</taxon>
        <taxon>Caulobacteraceae</taxon>
        <taxon>Asticcacaulis</taxon>
    </lineage>
</organism>
<feature type="compositionally biased region" description="Basic and acidic residues" evidence="3">
    <location>
        <begin position="1"/>
        <end position="10"/>
    </location>
</feature>
<dbReference type="Pfam" id="PF14278">
    <property type="entry name" value="TetR_C_8"/>
    <property type="match status" value="1"/>
</dbReference>
<dbReference type="EMBL" id="FMTS01000001">
    <property type="protein sequence ID" value="SCW35365.1"/>
    <property type="molecule type" value="Genomic_DNA"/>
</dbReference>
<dbReference type="Pfam" id="PF00440">
    <property type="entry name" value="TetR_N"/>
    <property type="match status" value="1"/>
</dbReference>
<evidence type="ECO:0000313" key="6">
    <source>
        <dbReference type="Proteomes" id="UP000199150"/>
    </source>
</evidence>
<feature type="DNA-binding region" description="H-T-H motif" evidence="2">
    <location>
        <begin position="53"/>
        <end position="72"/>
    </location>
</feature>
<dbReference type="InterPro" id="IPR050624">
    <property type="entry name" value="HTH-type_Tx_Regulator"/>
</dbReference>
<evidence type="ECO:0000259" key="4">
    <source>
        <dbReference type="PROSITE" id="PS50977"/>
    </source>
</evidence>
<dbReference type="InterPro" id="IPR039532">
    <property type="entry name" value="TetR_C_Firmicutes"/>
</dbReference>
<dbReference type="STRING" id="260084.SAMN02927928_0639"/>
<gene>
    <name evidence="5" type="ORF">SAMN02927928_0639</name>
</gene>
<evidence type="ECO:0000256" key="2">
    <source>
        <dbReference type="PROSITE-ProRule" id="PRU00335"/>
    </source>
</evidence>
<feature type="domain" description="HTH tetR-type" evidence="4">
    <location>
        <begin position="30"/>
        <end position="90"/>
    </location>
</feature>
<dbReference type="Gene3D" id="1.10.357.10">
    <property type="entry name" value="Tetracycline Repressor, domain 2"/>
    <property type="match status" value="1"/>
</dbReference>
<dbReference type="InterPro" id="IPR009057">
    <property type="entry name" value="Homeodomain-like_sf"/>
</dbReference>
<dbReference type="PANTHER" id="PTHR43479">
    <property type="entry name" value="ACREF/ENVCD OPERON REPRESSOR-RELATED"/>
    <property type="match status" value="1"/>
</dbReference>
<dbReference type="AlphaFoldDB" id="A0A1G4PT46"/>
<dbReference type="SUPFAM" id="SSF46689">
    <property type="entry name" value="Homeodomain-like"/>
    <property type="match status" value="1"/>
</dbReference>
<dbReference type="PROSITE" id="PS50977">
    <property type="entry name" value="HTH_TETR_2"/>
    <property type="match status" value="1"/>
</dbReference>
<reference evidence="6" key="1">
    <citation type="submission" date="2016-10" db="EMBL/GenBank/DDBJ databases">
        <authorList>
            <person name="Varghese N."/>
            <person name="Submissions S."/>
        </authorList>
    </citation>
    <scope>NUCLEOTIDE SEQUENCE [LARGE SCALE GENOMIC DNA]</scope>
    <source>
        <strain evidence="6">CGMCC 1.3431</strain>
    </source>
</reference>
<protein>
    <submittedName>
        <fullName evidence="5">Transcriptional regulator, TetR family</fullName>
    </submittedName>
</protein>
<keyword evidence="1 2" id="KW-0238">DNA-binding</keyword>
<evidence type="ECO:0000256" key="1">
    <source>
        <dbReference type="ARBA" id="ARBA00023125"/>
    </source>
</evidence>
<feature type="region of interest" description="Disordered" evidence="3">
    <location>
        <begin position="1"/>
        <end position="24"/>
    </location>
</feature>
<dbReference type="GO" id="GO:0003677">
    <property type="term" value="F:DNA binding"/>
    <property type="evidence" value="ECO:0007669"/>
    <property type="project" value="UniProtKB-UniRule"/>
</dbReference>
<dbReference type="PRINTS" id="PR00455">
    <property type="entry name" value="HTHTETR"/>
</dbReference>